<feature type="transmembrane region" description="Helical" evidence="1">
    <location>
        <begin position="34"/>
        <end position="55"/>
    </location>
</feature>
<evidence type="ECO:0000256" key="1">
    <source>
        <dbReference type="SAM" id="Phobius"/>
    </source>
</evidence>
<evidence type="ECO:0000313" key="3">
    <source>
        <dbReference type="Proteomes" id="UP001462640"/>
    </source>
</evidence>
<feature type="transmembrane region" description="Helical" evidence="1">
    <location>
        <begin position="97"/>
        <end position="117"/>
    </location>
</feature>
<dbReference type="RefSeq" id="WP_347606929.1">
    <property type="nucleotide sequence ID" value="NZ_JBDPZC010000001.1"/>
</dbReference>
<protein>
    <submittedName>
        <fullName evidence="2">Uncharacterized protein</fullName>
    </submittedName>
</protein>
<keyword evidence="1" id="KW-0812">Transmembrane</keyword>
<name>A0ABV0GAS9_9BURK</name>
<dbReference type="EMBL" id="JBDPZC010000001">
    <property type="protein sequence ID" value="MEO3712157.1"/>
    <property type="molecule type" value="Genomic_DNA"/>
</dbReference>
<gene>
    <name evidence="2" type="ORF">ABDJ40_05165</name>
</gene>
<organism evidence="2 3">
    <name type="scientific">Roseateles flavus</name>
    <dbReference type="NCBI Taxonomy" id="3149041"/>
    <lineage>
        <taxon>Bacteria</taxon>
        <taxon>Pseudomonadati</taxon>
        <taxon>Pseudomonadota</taxon>
        <taxon>Betaproteobacteria</taxon>
        <taxon>Burkholderiales</taxon>
        <taxon>Sphaerotilaceae</taxon>
        <taxon>Roseateles</taxon>
    </lineage>
</organism>
<keyword evidence="3" id="KW-1185">Reference proteome</keyword>
<feature type="transmembrane region" description="Helical" evidence="1">
    <location>
        <begin position="67"/>
        <end position="91"/>
    </location>
</feature>
<keyword evidence="1" id="KW-0472">Membrane</keyword>
<keyword evidence="1" id="KW-1133">Transmembrane helix</keyword>
<dbReference type="Proteomes" id="UP001462640">
    <property type="component" value="Unassembled WGS sequence"/>
</dbReference>
<reference evidence="2 3" key="1">
    <citation type="submission" date="2024-05" db="EMBL/GenBank/DDBJ databases">
        <title>Roseateles sp. 2.12 16S ribosomal RNA gene Genome sequencing and assembly.</title>
        <authorList>
            <person name="Woo H."/>
        </authorList>
    </citation>
    <scope>NUCLEOTIDE SEQUENCE [LARGE SCALE GENOMIC DNA]</scope>
    <source>
        <strain evidence="2 3">2.12</strain>
    </source>
</reference>
<accession>A0ABV0GAS9</accession>
<comment type="caution">
    <text evidence="2">The sequence shown here is derived from an EMBL/GenBank/DDBJ whole genome shotgun (WGS) entry which is preliminary data.</text>
</comment>
<evidence type="ECO:0000313" key="2">
    <source>
        <dbReference type="EMBL" id="MEO3712157.1"/>
    </source>
</evidence>
<proteinExistence type="predicted"/>
<sequence length="136" mass="14494">MSREARLACGCLLLIVAGLVSFLASTSEKSTLHPLTIVAVFGLPGLLLLVTGILPDRRKRQALQFSAARLLGGLAISAAGLLLVYLFYNVLHVMPRILLIGAFLAVPVGVLFAASCWTEMDAPRRAHLGRSTRADA</sequence>